<feature type="transmembrane region" description="Helical" evidence="2">
    <location>
        <begin position="96"/>
        <end position="120"/>
    </location>
</feature>
<feature type="transmembrane region" description="Helical" evidence="2">
    <location>
        <begin position="65"/>
        <end position="90"/>
    </location>
</feature>
<keyword evidence="2" id="KW-0472">Membrane</keyword>
<dbReference type="Pfam" id="PF07332">
    <property type="entry name" value="Phage_holin_3_6"/>
    <property type="match status" value="1"/>
</dbReference>
<gene>
    <name evidence="3" type="ORF">AVDCRST_MAG72-232</name>
</gene>
<sequence>MATVHRATEKVNTRSTSLDPATDQEPTIGRLVADASRDVSSLIQHEIALAKSELKVSVKAGGLGAGLFAGAALFGLLAIIMLSVAFAYLIHLTGLDLAFCYLIVFVVYLAVAAVMGLIAVRKVKQVRAPERAIHQAQETKQILKRG</sequence>
<proteinExistence type="predicted"/>
<protein>
    <submittedName>
        <fullName evidence="3">Rhomboid family protein</fullName>
    </submittedName>
</protein>
<dbReference type="EMBL" id="CADCUJ010000014">
    <property type="protein sequence ID" value="CAA9333039.1"/>
    <property type="molecule type" value="Genomic_DNA"/>
</dbReference>
<keyword evidence="2" id="KW-0812">Transmembrane</keyword>
<name>A0A6J4LGD2_9ACTN</name>
<evidence type="ECO:0000256" key="2">
    <source>
        <dbReference type="SAM" id="Phobius"/>
    </source>
</evidence>
<organism evidence="3">
    <name type="scientific">uncultured Nocardioidaceae bacterium</name>
    <dbReference type="NCBI Taxonomy" id="253824"/>
    <lineage>
        <taxon>Bacteria</taxon>
        <taxon>Bacillati</taxon>
        <taxon>Actinomycetota</taxon>
        <taxon>Actinomycetes</taxon>
        <taxon>Propionibacteriales</taxon>
        <taxon>Nocardioidaceae</taxon>
        <taxon>environmental samples</taxon>
    </lineage>
</organism>
<dbReference type="AlphaFoldDB" id="A0A6J4LGD2"/>
<keyword evidence="2" id="KW-1133">Transmembrane helix</keyword>
<evidence type="ECO:0000313" key="3">
    <source>
        <dbReference type="EMBL" id="CAA9333039.1"/>
    </source>
</evidence>
<dbReference type="InterPro" id="IPR009937">
    <property type="entry name" value="Phage_holin_3_6"/>
</dbReference>
<feature type="compositionally biased region" description="Basic and acidic residues" evidence="1">
    <location>
        <begin position="1"/>
        <end position="12"/>
    </location>
</feature>
<reference evidence="3" key="1">
    <citation type="submission" date="2020-02" db="EMBL/GenBank/DDBJ databases">
        <authorList>
            <person name="Meier V. D."/>
        </authorList>
    </citation>
    <scope>NUCLEOTIDE SEQUENCE</scope>
    <source>
        <strain evidence="3">AVDCRST_MAG72</strain>
    </source>
</reference>
<accession>A0A6J4LGD2</accession>
<evidence type="ECO:0000256" key="1">
    <source>
        <dbReference type="SAM" id="MobiDB-lite"/>
    </source>
</evidence>
<feature type="region of interest" description="Disordered" evidence="1">
    <location>
        <begin position="1"/>
        <end position="24"/>
    </location>
</feature>